<organism evidence="2 3">
    <name type="scientific">Allacma fusca</name>
    <dbReference type="NCBI Taxonomy" id="39272"/>
    <lineage>
        <taxon>Eukaryota</taxon>
        <taxon>Metazoa</taxon>
        <taxon>Ecdysozoa</taxon>
        <taxon>Arthropoda</taxon>
        <taxon>Hexapoda</taxon>
        <taxon>Collembola</taxon>
        <taxon>Symphypleona</taxon>
        <taxon>Sminthuridae</taxon>
        <taxon>Allacma</taxon>
    </lineage>
</organism>
<comment type="caution">
    <text evidence="2">The sequence shown here is derived from an EMBL/GenBank/DDBJ whole genome shotgun (WGS) entry which is preliminary data.</text>
</comment>
<evidence type="ECO:0000313" key="3">
    <source>
        <dbReference type="Proteomes" id="UP000708208"/>
    </source>
</evidence>
<sequence>MKKQKEQEKKDREERVEMNAKKGAGGAEKVGSRVAREKAVVDKEMQVIEDKRKLAKANQELAELKMGCKSSQQSFCHKKPNQLLNPSRNPGPMR</sequence>
<protein>
    <submittedName>
        <fullName evidence="2">Uncharacterized protein</fullName>
    </submittedName>
</protein>
<dbReference type="EMBL" id="CAJVCH010036106">
    <property type="protein sequence ID" value="CAG7716121.1"/>
    <property type="molecule type" value="Genomic_DNA"/>
</dbReference>
<reference evidence="2" key="1">
    <citation type="submission" date="2021-06" db="EMBL/GenBank/DDBJ databases">
        <authorList>
            <person name="Hodson N. C."/>
            <person name="Mongue J. A."/>
            <person name="Jaron S. K."/>
        </authorList>
    </citation>
    <scope>NUCLEOTIDE SEQUENCE</scope>
</reference>
<keyword evidence="3" id="KW-1185">Reference proteome</keyword>
<proteinExistence type="predicted"/>
<feature type="compositionally biased region" description="Basic and acidic residues" evidence="1">
    <location>
        <begin position="1"/>
        <end position="20"/>
    </location>
</feature>
<dbReference type="AlphaFoldDB" id="A0A8J2J939"/>
<feature type="region of interest" description="Disordered" evidence="1">
    <location>
        <begin position="1"/>
        <end position="35"/>
    </location>
</feature>
<dbReference type="Proteomes" id="UP000708208">
    <property type="component" value="Unassembled WGS sequence"/>
</dbReference>
<feature type="region of interest" description="Disordered" evidence="1">
    <location>
        <begin position="69"/>
        <end position="94"/>
    </location>
</feature>
<name>A0A8J2J939_9HEXA</name>
<gene>
    <name evidence="2" type="ORF">AFUS01_LOCUS5650</name>
</gene>
<evidence type="ECO:0000313" key="2">
    <source>
        <dbReference type="EMBL" id="CAG7716121.1"/>
    </source>
</evidence>
<evidence type="ECO:0000256" key="1">
    <source>
        <dbReference type="SAM" id="MobiDB-lite"/>
    </source>
</evidence>
<accession>A0A8J2J939</accession>